<name>A0A383ATW6_9ZZZZ</name>
<proteinExistence type="predicted"/>
<accession>A0A383ATW6</accession>
<dbReference type="InterPro" id="IPR052894">
    <property type="entry name" value="AsmA-related"/>
</dbReference>
<dbReference type="AlphaFoldDB" id="A0A383ATW6"/>
<organism evidence="2">
    <name type="scientific">marine metagenome</name>
    <dbReference type="NCBI Taxonomy" id="408172"/>
    <lineage>
        <taxon>unclassified sequences</taxon>
        <taxon>metagenomes</taxon>
        <taxon>ecological metagenomes</taxon>
    </lineage>
</organism>
<dbReference type="GO" id="GO:0005886">
    <property type="term" value="C:plasma membrane"/>
    <property type="evidence" value="ECO:0007669"/>
    <property type="project" value="TreeGrafter"/>
</dbReference>
<dbReference type="Pfam" id="PF05170">
    <property type="entry name" value="AsmA"/>
    <property type="match status" value="1"/>
</dbReference>
<evidence type="ECO:0000259" key="1">
    <source>
        <dbReference type="Pfam" id="PF05170"/>
    </source>
</evidence>
<feature type="non-terminal residue" evidence="2">
    <location>
        <position position="207"/>
    </location>
</feature>
<dbReference type="GO" id="GO:0090313">
    <property type="term" value="P:regulation of protein targeting to membrane"/>
    <property type="evidence" value="ECO:0007669"/>
    <property type="project" value="TreeGrafter"/>
</dbReference>
<feature type="domain" description="AsmA" evidence="1">
    <location>
        <begin position="3"/>
        <end position="197"/>
    </location>
</feature>
<gene>
    <name evidence="2" type="ORF">METZ01_LOCUS463442</name>
</gene>
<sequence length="207" mass="22235">MKKFLYGISALLGLTIVAALIVPGLIDWDRYRDQIIARASQELGRDLSVDGNISMSILPIPAFSVTGIRVANLEGAGKREMVQLKSLNVQVALLPLLAGSIEVTRIVLVEPEIILERLLDGRANWSLVDPKVAGPSPEGVKTFPQVSFNEIRIQNGALTYSDSVKGLTEHFEKIDLTVSAPSLSGPFDVSGSINFRGVGVEIDAGIV</sequence>
<evidence type="ECO:0000313" key="2">
    <source>
        <dbReference type="EMBL" id="SVE10588.1"/>
    </source>
</evidence>
<dbReference type="InterPro" id="IPR007844">
    <property type="entry name" value="AsmA"/>
</dbReference>
<dbReference type="PANTHER" id="PTHR30441:SF4">
    <property type="entry name" value="PROTEIN ASMA"/>
    <property type="match status" value="1"/>
</dbReference>
<dbReference type="EMBL" id="UINC01194484">
    <property type="protein sequence ID" value="SVE10588.1"/>
    <property type="molecule type" value="Genomic_DNA"/>
</dbReference>
<reference evidence="2" key="1">
    <citation type="submission" date="2018-05" db="EMBL/GenBank/DDBJ databases">
        <authorList>
            <person name="Lanie J.A."/>
            <person name="Ng W.-L."/>
            <person name="Kazmierczak K.M."/>
            <person name="Andrzejewski T.M."/>
            <person name="Davidsen T.M."/>
            <person name="Wayne K.J."/>
            <person name="Tettelin H."/>
            <person name="Glass J.I."/>
            <person name="Rusch D."/>
            <person name="Podicherti R."/>
            <person name="Tsui H.-C.T."/>
            <person name="Winkler M.E."/>
        </authorList>
    </citation>
    <scope>NUCLEOTIDE SEQUENCE</scope>
</reference>
<dbReference type="PANTHER" id="PTHR30441">
    <property type="entry name" value="DUF748 DOMAIN-CONTAINING PROTEIN"/>
    <property type="match status" value="1"/>
</dbReference>
<protein>
    <recommendedName>
        <fullName evidence="1">AsmA domain-containing protein</fullName>
    </recommendedName>
</protein>